<dbReference type="InterPro" id="IPR050634">
    <property type="entry name" value="DNA_Topoisomerase_II"/>
</dbReference>
<dbReference type="InterPro" id="IPR018522">
    <property type="entry name" value="TopoIIA_CS"/>
</dbReference>
<dbReference type="InParanoid" id="B7G2K9"/>
<keyword evidence="12 13" id="KW-0413">Isomerase</keyword>
<dbReference type="InterPro" id="IPR013758">
    <property type="entry name" value="Topo_IIA_A/C_ab"/>
</dbReference>
<keyword evidence="9" id="KW-0460">Magnesium</keyword>
<dbReference type="PROSITE" id="PS52040">
    <property type="entry name" value="TOPO_IIA"/>
    <property type="match status" value="1"/>
</dbReference>
<feature type="domain" description="Topo IIA-type catalytic" evidence="16">
    <location>
        <begin position="710"/>
        <end position="1158"/>
    </location>
</feature>
<name>B7G2K9_PHATC</name>
<dbReference type="AlphaFoldDB" id="B7G2K9"/>
<evidence type="ECO:0000256" key="9">
    <source>
        <dbReference type="ARBA" id="ARBA00022842"/>
    </source>
</evidence>
<dbReference type="GO" id="GO:0009507">
    <property type="term" value="C:chloroplast"/>
    <property type="evidence" value="ECO:0007669"/>
    <property type="project" value="UniProtKB-SubCell"/>
</dbReference>
<dbReference type="InterPro" id="IPR013757">
    <property type="entry name" value="Topo_IIA_A_a_sf"/>
</dbReference>
<dbReference type="PANTHER" id="PTHR10169:SF38">
    <property type="entry name" value="DNA TOPOISOMERASE 2"/>
    <property type="match status" value="1"/>
</dbReference>
<dbReference type="SMART" id="SM00434">
    <property type="entry name" value="TOP4c"/>
    <property type="match status" value="1"/>
</dbReference>
<feature type="domain" description="Toprim" evidence="15">
    <location>
        <begin position="440"/>
        <end position="564"/>
    </location>
</feature>
<dbReference type="GO" id="GO:0003918">
    <property type="term" value="F:DNA topoisomerase type II (double strand cut, ATP-hydrolyzing) activity"/>
    <property type="evidence" value="ECO:0007669"/>
    <property type="project" value="UniProtKB-UniRule"/>
</dbReference>
<dbReference type="Gene3D" id="3.40.50.670">
    <property type="match status" value="1"/>
</dbReference>
<gene>
    <name evidence="17" type="ORF">PHATRDRAFT_13581</name>
</gene>
<dbReference type="STRING" id="556484.B7G2K9"/>
<dbReference type="InterPro" id="IPR001154">
    <property type="entry name" value="TopoII_euk"/>
</dbReference>
<feature type="active site" description="O-(5'-phospho-DNA)-tyrosine intermediate" evidence="13">
    <location>
        <position position="800"/>
    </location>
</feature>
<comment type="function">
    <text evidence="14">Control of topological states of DNA by transient breakage and subsequent rejoining of DNA strands. Topoisomerase II makes double-strand breaks.</text>
</comment>
<evidence type="ECO:0000256" key="12">
    <source>
        <dbReference type="ARBA" id="ARBA00023235"/>
    </source>
</evidence>
<dbReference type="InterPro" id="IPR036890">
    <property type="entry name" value="HATPase_C_sf"/>
</dbReference>
<sequence length="1165" mass="130050">LEDQYSRKTPLEHVLLRPSMYVGSNEKAQPIACWVPDPIPTPPTEELLMKTTSVFDEILVNAADNLQRHPDSCTRIDVIIDPGSDNRDPFIRVRNDGKGIPVQVHQKEGMYVPEMLFGHLLTGSNFDDNEKRLTGGRHGFGAKLTNIFSKSFTVETLDSRKRLKYRQTWSSNMTNASSPEIVEVPADATDYTCVSFVPDVARLTNDASALSISKEDYALMCRRVLDVAGCSAGRLRVTLNGVDVTMGSFPDYARLYRKQDSLPVCFDAINSRWTVGVGLSETGSFEMVSFVNGMATSRGGTHVNSILQQVIKKIQEKIEKTDPELVQMASQGVIRRHLFVSVAALIENPTFDSQMKECLTSSPADFGSSFSLSESFIKSVLQSEEEGGPGIVEEIRRAAQSRQQATLLKVIGGKTSKRQLLSIPKLEDAHHAGTKSGSECTLILTEGDSAKALAVAGLEVIGRARYGVFPLRGKLLNVREAAVSQMAKNAEVTALCAIIGLDFDKTYETIEERRKLRYGKVMLMTDQDTDGSHIKGLVMNFFRYFWPNLLKPPVDLQVNDEDETPPFLSSFVTPLLKASKKSSKTGTLSFYSMAEYKKWRGSIEAEDFKKWTVKYYKGLGTSTPAEAREYFSAFNDHFRPFLWNSDIDGELLDMVFDGERAADRRAWILDVYDETSNLLNDPSAGNNVSYEDFINKEMIHFSNADNIRSIPSAIDGLKPSQRKVLYACFKRKLKSEIKVAQLTGYCAEHTAYHHGEASLQSTIIGMAQDFVGSNNINLLVPSGQFGTRIMGGADAASPRYIYTYLAPIARSLFPEADDTLLSYLEDDGQQIEPEFYCPIIPLLVVNGCQGIGTGWSTFIPPHSANDVLEYILAKLDGAERLPKIHPFARGFQGRIEPDPNGNGYVSFGRSSCISDRTILIDELPLRCWTNKYKGILLKMRDRGEVTSFVENHNTSKVSFLVTLKSAQLARMTQAGLEKSFKLKTNLQTTNMHAFNKDGQICKFDTAESIVEAFFPVRMQLYQDRIALLQSLLNYEASILRNKAGFIKAVTSGDIDLTSGRRSKQETSKKLKEHGFLDSVELNAIKNENVLWKRRQFASEKGEGGSNLEPMNFDYLLNMPLSSLTSEKIRELGEHAATKDKELEEMKSTTPVDLWRRDLQKLALLL</sequence>
<dbReference type="Proteomes" id="UP000000759">
    <property type="component" value="Chromosome 12"/>
</dbReference>
<protein>
    <recommendedName>
        <fullName evidence="14">DNA topoisomerase 2</fullName>
        <ecNumber evidence="14">5.6.2.2</ecNumber>
    </recommendedName>
</protein>
<dbReference type="Pfam" id="PF00204">
    <property type="entry name" value="DNA_gyraseB"/>
    <property type="match status" value="1"/>
</dbReference>
<dbReference type="PaxDb" id="2850-Phatr13581"/>
<evidence type="ECO:0000259" key="15">
    <source>
        <dbReference type="PROSITE" id="PS50880"/>
    </source>
</evidence>
<dbReference type="PRINTS" id="PR00418">
    <property type="entry name" value="TPI2FAMILY"/>
</dbReference>
<dbReference type="PROSITE" id="PS50880">
    <property type="entry name" value="TOPRIM"/>
    <property type="match status" value="1"/>
</dbReference>
<dbReference type="Gene3D" id="3.30.1360.40">
    <property type="match status" value="1"/>
</dbReference>
<dbReference type="SMART" id="SM00387">
    <property type="entry name" value="HATPase_c"/>
    <property type="match status" value="1"/>
</dbReference>
<dbReference type="GO" id="GO:0005634">
    <property type="term" value="C:nucleus"/>
    <property type="evidence" value="ECO:0007669"/>
    <property type="project" value="TreeGrafter"/>
</dbReference>
<dbReference type="InterPro" id="IPR006171">
    <property type="entry name" value="TOPRIM_dom"/>
</dbReference>
<dbReference type="Gene3D" id="3.30.565.10">
    <property type="entry name" value="Histidine kinase-like ATPase, C-terminal domain"/>
    <property type="match status" value="1"/>
</dbReference>
<dbReference type="Pfam" id="PF16898">
    <property type="entry name" value="TOPRIM_C"/>
    <property type="match status" value="1"/>
</dbReference>
<dbReference type="EC" id="5.6.2.2" evidence="14"/>
<evidence type="ECO:0000256" key="11">
    <source>
        <dbReference type="ARBA" id="ARBA00023125"/>
    </source>
</evidence>
<dbReference type="FunFam" id="3.90.199.10:FF:000002">
    <property type="entry name" value="DNA topoisomerase 2"/>
    <property type="match status" value="1"/>
</dbReference>
<dbReference type="PANTHER" id="PTHR10169">
    <property type="entry name" value="DNA TOPOISOMERASE/GYRASE"/>
    <property type="match status" value="1"/>
</dbReference>
<keyword evidence="11 13" id="KW-0238">DNA-binding</keyword>
<dbReference type="SMART" id="SM00433">
    <property type="entry name" value="TOP2c"/>
    <property type="match status" value="1"/>
</dbReference>
<dbReference type="InterPro" id="IPR031660">
    <property type="entry name" value="TOPRIM_C"/>
</dbReference>
<dbReference type="InterPro" id="IPR001241">
    <property type="entry name" value="Topo_IIA"/>
</dbReference>
<evidence type="ECO:0000259" key="16">
    <source>
        <dbReference type="PROSITE" id="PS52040"/>
    </source>
</evidence>
<dbReference type="RefSeq" id="XP_002181225.1">
    <property type="nucleotide sequence ID" value="XM_002181189.1"/>
</dbReference>
<evidence type="ECO:0000313" key="18">
    <source>
        <dbReference type="Proteomes" id="UP000000759"/>
    </source>
</evidence>
<dbReference type="PRINTS" id="PR01158">
    <property type="entry name" value="TOPISMRASEII"/>
</dbReference>
<evidence type="ECO:0000256" key="5">
    <source>
        <dbReference type="ARBA" id="ARBA00011080"/>
    </source>
</evidence>
<dbReference type="KEGG" id="pti:PHATRDRAFT_13581"/>
<dbReference type="Gene3D" id="3.30.1490.30">
    <property type="match status" value="1"/>
</dbReference>
<dbReference type="InterPro" id="IPR002205">
    <property type="entry name" value="Topo_IIA_dom_A"/>
</dbReference>
<evidence type="ECO:0000313" key="17">
    <source>
        <dbReference type="EMBL" id="EEC47148.1"/>
    </source>
</evidence>
<evidence type="ECO:0000256" key="1">
    <source>
        <dbReference type="ARBA" id="ARBA00000185"/>
    </source>
</evidence>
<dbReference type="InterPro" id="IPR013506">
    <property type="entry name" value="Topo_IIA_bsu_dom2"/>
</dbReference>
<dbReference type="GO" id="GO:0046872">
    <property type="term" value="F:metal ion binding"/>
    <property type="evidence" value="ECO:0007669"/>
    <property type="project" value="UniProtKB-KW"/>
</dbReference>
<accession>B7G2K9</accession>
<dbReference type="FunFam" id="3.30.1490.30:FF:000001">
    <property type="entry name" value="DNA topoisomerase 2"/>
    <property type="match status" value="1"/>
</dbReference>
<evidence type="ECO:0000256" key="14">
    <source>
        <dbReference type="RuleBase" id="RU362094"/>
    </source>
</evidence>
<comment type="cofactor">
    <cofactor evidence="2">
        <name>Ca(2+)</name>
        <dbReference type="ChEBI" id="CHEBI:29108"/>
    </cofactor>
</comment>
<evidence type="ECO:0000256" key="4">
    <source>
        <dbReference type="ARBA" id="ARBA00004229"/>
    </source>
</evidence>
<dbReference type="InterPro" id="IPR003594">
    <property type="entry name" value="HATPase_dom"/>
</dbReference>
<dbReference type="SUPFAM" id="SSF56719">
    <property type="entry name" value="Type II DNA topoisomerase"/>
    <property type="match status" value="1"/>
</dbReference>
<dbReference type="FunFam" id="3.40.50.670:FF:000001">
    <property type="entry name" value="DNA topoisomerase 2"/>
    <property type="match status" value="1"/>
</dbReference>
<dbReference type="Pfam" id="PF00521">
    <property type="entry name" value="DNA_topoisoIV"/>
    <property type="match status" value="1"/>
</dbReference>
<dbReference type="InterPro" id="IPR013759">
    <property type="entry name" value="Topo_IIA_B_C"/>
</dbReference>
<evidence type="ECO:0000256" key="6">
    <source>
        <dbReference type="ARBA" id="ARBA00022723"/>
    </source>
</evidence>
<dbReference type="EMBL" id="CM000614">
    <property type="protein sequence ID" value="EEC47148.1"/>
    <property type="molecule type" value="Genomic_DNA"/>
</dbReference>
<dbReference type="SUPFAM" id="SSF55874">
    <property type="entry name" value="ATPase domain of HSP90 chaperone/DNA topoisomerase II/histidine kinase"/>
    <property type="match status" value="1"/>
</dbReference>
<keyword evidence="8 14" id="KW-0067">ATP-binding</keyword>
<comment type="similarity">
    <text evidence="5 14">Belongs to the type II topoisomerase family.</text>
</comment>
<evidence type="ECO:0000256" key="2">
    <source>
        <dbReference type="ARBA" id="ARBA00001913"/>
    </source>
</evidence>
<keyword evidence="18" id="KW-1185">Reference proteome</keyword>
<dbReference type="CDD" id="cd03481">
    <property type="entry name" value="TopoIIA_Trans_ScTopoIIA"/>
    <property type="match status" value="1"/>
</dbReference>
<evidence type="ECO:0000256" key="3">
    <source>
        <dbReference type="ARBA" id="ARBA00001946"/>
    </source>
</evidence>
<evidence type="ECO:0000256" key="8">
    <source>
        <dbReference type="ARBA" id="ARBA00022840"/>
    </source>
</evidence>
<dbReference type="Pfam" id="PF02518">
    <property type="entry name" value="HATPase_c"/>
    <property type="match status" value="1"/>
</dbReference>
<dbReference type="PROSITE" id="PS00177">
    <property type="entry name" value="TOPOISOMERASE_II"/>
    <property type="match status" value="1"/>
</dbReference>
<comment type="catalytic activity">
    <reaction evidence="1 13 14">
        <text>ATP-dependent breakage, passage and rejoining of double-stranded DNA.</text>
        <dbReference type="EC" id="5.6.2.2"/>
    </reaction>
</comment>
<keyword evidence="7 14" id="KW-0547">Nucleotide-binding</keyword>
<dbReference type="Gene3D" id="1.10.268.10">
    <property type="entry name" value="Topoisomerase, domain 3"/>
    <property type="match status" value="1"/>
</dbReference>
<dbReference type="SUPFAM" id="SSF54211">
    <property type="entry name" value="Ribosomal protein S5 domain 2-like"/>
    <property type="match status" value="1"/>
</dbReference>
<dbReference type="GO" id="GO:0003677">
    <property type="term" value="F:DNA binding"/>
    <property type="evidence" value="ECO:0007669"/>
    <property type="project" value="UniProtKB-UniRule"/>
</dbReference>
<dbReference type="GO" id="GO:0000819">
    <property type="term" value="P:sister chromatid segregation"/>
    <property type="evidence" value="ECO:0007669"/>
    <property type="project" value="TreeGrafter"/>
</dbReference>
<comment type="cofactor">
    <cofactor evidence="3">
        <name>Mg(2+)</name>
        <dbReference type="ChEBI" id="CHEBI:18420"/>
    </cofactor>
</comment>
<dbReference type="InterPro" id="IPR014721">
    <property type="entry name" value="Ribsml_uS5_D2-typ_fold_subgr"/>
</dbReference>
<organism evidence="17 18">
    <name type="scientific">Phaeodactylum tricornutum (strain CCAP 1055/1)</name>
    <dbReference type="NCBI Taxonomy" id="556484"/>
    <lineage>
        <taxon>Eukaryota</taxon>
        <taxon>Sar</taxon>
        <taxon>Stramenopiles</taxon>
        <taxon>Ochrophyta</taxon>
        <taxon>Bacillariophyta</taxon>
        <taxon>Bacillariophyceae</taxon>
        <taxon>Bacillariophycidae</taxon>
        <taxon>Naviculales</taxon>
        <taxon>Phaeodactylaceae</taxon>
        <taxon>Phaeodactylum</taxon>
    </lineage>
</organism>
<dbReference type="Gene3D" id="3.30.230.10">
    <property type="match status" value="1"/>
</dbReference>
<dbReference type="eggNOG" id="KOG0355">
    <property type="taxonomic scope" value="Eukaryota"/>
</dbReference>
<reference evidence="18" key="2">
    <citation type="submission" date="2008-08" db="EMBL/GenBank/DDBJ databases">
        <authorList>
            <consortium name="Diatom Consortium"/>
            <person name="Grigoriev I."/>
            <person name="Grimwood J."/>
            <person name="Kuo A."/>
            <person name="Otillar R.P."/>
            <person name="Salamov A."/>
            <person name="Detter J.C."/>
            <person name="Lindquist E."/>
            <person name="Shapiro H."/>
            <person name="Lucas S."/>
            <person name="Glavina del Rio T."/>
            <person name="Pitluck S."/>
            <person name="Rokhsar D."/>
            <person name="Bowler C."/>
        </authorList>
    </citation>
    <scope>GENOME REANNOTATION</scope>
    <source>
        <strain evidence="18">CCAP 1055/1</strain>
    </source>
</reference>
<dbReference type="InterPro" id="IPR020568">
    <property type="entry name" value="Ribosomal_Su5_D2-typ_SF"/>
</dbReference>
<dbReference type="GO" id="GO:0006265">
    <property type="term" value="P:DNA topological change"/>
    <property type="evidence" value="ECO:0007669"/>
    <property type="project" value="UniProtKB-UniRule"/>
</dbReference>
<keyword evidence="10 13" id="KW-0799">Topoisomerase</keyword>
<dbReference type="OrthoDB" id="276498at2759"/>
<keyword evidence="6" id="KW-0479">Metal-binding</keyword>
<evidence type="ECO:0000256" key="7">
    <source>
        <dbReference type="ARBA" id="ARBA00022741"/>
    </source>
</evidence>
<dbReference type="GO" id="GO:0000712">
    <property type="term" value="P:resolution of meiotic recombination intermediates"/>
    <property type="evidence" value="ECO:0007669"/>
    <property type="project" value="TreeGrafter"/>
</dbReference>
<dbReference type="GeneID" id="7202037"/>
<dbReference type="GO" id="GO:0005524">
    <property type="term" value="F:ATP binding"/>
    <property type="evidence" value="ECO:0007669"/>
    <property type="project" value="UniProtKB-UniRule"/>
</dbReference>
<evidence type="ECO:0000256" key="10">
    <source>
        <dbReference type="ARBA" id="ARBA00023029"/>
    </source>
</evidence>
<feature type="non-terminal residue" evidence="17">
    <location>
        <position position="1"/>
    </location>
</feature>
<dbReference type="Gene3D" id="3.90.199.10">
    <property type="entry name" value="Topoisomerase II, domain 5"/>
    <property type="match status" value="1"/>
</dbReference>
<dbReference type="InterPro" id="IPR013760">
    <property type="entry name" value="Topo_IIA-like_dom_sf"/>
</dbReference>
<comment type="subunit">
    <text evidence="14">Homodimer.</text>
</comment>
<dbReference type="HOGENOM" id="CLU_001935_1_1_1"/>
<proteinExistence type="inferred from homology"/>
<evidence type="ECO:0000256" key="13">
    <source>
        <dbReference type="PROSITE-ProRule" id="PRU01384"/>
    </source>
</evidence>
<dbReference type="Pfam" id="PF01751">
    <property type="entry name" value="Toprim"/>
    <property type="match status" value="1"/>
</dbReference>
<comment type="subcellular location">
    <subcellularLocation>
        <location evidence="4">Plastid</location>
        <location evidence="4">Chloroplast</location>
    </subcellularLocation>
</comment>
<reference evidence="17 18" key="1">
    <citation type="journal article" date="2008" name="Nature">
        <title>The Phaeodactylum genome reveals the evolutionary history of diatom genomes.</title>
        <authorList>
            <person name="Bowler C."/>
            <person name="Allen A.E."/>
            <person name="Badger J.H."/>
            <person name="Grimwood J."/>
            <person name="Jabbari K."/>
            <person name="Kuo A."/>
            <person name="Maheswari U."/>
            <person name="Martens C."/>
            <person name="Maumus F."/>
            <person name="Otillar R.P."/>
            <person name="Rayko E."/>
            <person name="Salamov A."/>
            <person name="Vandepoele K."/>
            <person name="Beszteri B."/>
            <person name="Gruber A."/>
            <person name="Heijde M."/>
            <person name="Katinka M."/>
            <person name="Mock T."/>
            <person name="Valentin K."/>
            <person name="Verret F."/>
            <person name="Berges J.A."/>
            <person name="Brownlee C."/>
            <person name="Cadoret J.P."/>
            <person name="Chiovitti A."/>
            <person name="Choi C.J."/>
            <person name="Coesel S."/>
            <person name="De Martino A."/>
            <person name="Detter J.C."/>
            <person name="Durkin C."/>
            <person name="Falciatore A."/>
            <person name="Fournet J."/>
            <person name="Haruta M."/>
            <person name="Huysman M.J."/>
            <person name="Jenkins B.D."/>
            <person name="Jiroutova K."/>
            <person name="Jorgensen R.E."/>
            <person name="Joubert Y."/>
            <person name="Kaplan A."/>
            <person name="Kroger N."/>
            <person name="Kroth P.G."/>
            <person name="La Roche J."/>
            <person name="Lindquist E."/>
            <person name="Lommer M."/>
            <person name="Martin-Jezequel V."/>
            <person name="Lopez P.J."/>
            <person name="Lucas S."/>
            <person name="Mangogna M."/>
            <person name="McGinnis K."/>
            <person name="Medlin L.K."/>
            <person name="Montsant A."/>
            <person name="Oudot-Le Secq M.P."/>
            <person name="Napoli C."/>
            <person name="Obornik M."/>
            <person name="Parker M.S."/>
            <person name="Petit J.L."/>
            <person name="Porcel B.M."/>
            <person name="Poulsen N."/>
            <person name="Robison M."/>
            <person name="Rychlewski L."/>
            <person name="Rynearson T.A."/>
            <person name="Schmutz J."/>
            <person name="Shapiro H."/>
            <person name="Siaut M."/>
            <person name="Stanley M."/>
            <person name="Sussman M.R."/>
            <person name="Taylor A.R."/>
            <person name="Vardi A."/>
            <person name="von Dassow P."/>
            <person name="Vyverman W."/>
            <person name="Willis A."/>
            <person name="Wyrwicz L.S."/>
            <person name="Rokhsar D.S."/>
            <person name="Weissenbach J."/>
            <person name="Armbrust E.V."/>
            <person name="Green B.R."/>
            <person name="Van de Peer Y."/>
            <person name="Grigoriev I.V."/>
        </authorList>
    </citation>
    <scope>NUCLEOTIDE SEQUENCE [LARGE SCALE GENOMIC DNA]</scope>
    <source>
        <strain evidence="17 18">CCAP 1055/1</strain>
    </source>
</reference>